<dbReference type="Proteomes" id="UP001240150">
    <property type="component" value="Chromosome"/>
</dbReference>
<evidence type="ECO:0000256" key="1">
    <source>
        <dbReference type="SAM" id="MobiDB-lite"/>
    </source>
</evidence>
<dbReference type="PANTHER" id="PTHR20930">
    <property type="entry name" value="OVARIAN CARCINOMA ANTIGEN CA125-RELATED"/>
    <property type="match status" value="1"/>
</dbReference>
<feature type="compositionally biased region" description="Pro residues" evidence="1">
    <location>
        <begin position="95"/>
        <end position="120"/>
    </location>
</feature>
<evidence type="ECO:0000256" key="2">
    <source>
        <dbReference type="SAM" id="Phobius"/>
    </source>
</evidence>
<dbReference type="RefSeq" id="WP_284916384.1">
    <property type="nucleotide sequence ID" value="NZ_CP126980.1"/>
</dbReference>
<sequence length="322" mass="34562">MEDQRVTGQSIQDGQDAAEFAEQLRDLRVAAGNPSFRKMAGRSGRISHTTLHEAAAGTRFPSWETTREFVRACGADEARWRRRWEDAQRQEVRPADPPPAEALPVPPPADAPPAPSPAPSVAPSVAPSRDEASRVPAIVEATVARDVAAEVVKAGRRRSPWVAAVAAVVAVIAVLGATVRGRTSPESPAAAPSPSPSASAFSDSLIPGDSSRFVADVTIPDGTRVKVNAHFVKVWALANVGTVDWHNRYLERTDPGDDNGCRVPDRVTIGDTPPGEKVMISVPVTAPSRPGKCWVSWKMVDERGQAYFPSRRPVYFMVTVVA</sequence>
<feature type="region of interest" description="Disordered" evidence="1">
    <location>
        <begin position="181"/>
        <end position="202"/>
    </location>
</feature>
<dbReference type="Pfam" id="PF13560">
    <property type="entry name" value="HTH_31"/>
    <property type="match status" value="1"/>
</dbReference>
<keyword evidence="5" id="KW-1185">Reference proteome</keyword>
<evidence type="ECO:0000313" key="4">
    <source>
        <dbReference type="EMBL" id="WIM95105.1"/>
    </source>
</evidence>
<dbReference type="Pfam" id="PF16158">
    <property type="entry name" value="N_BRCA1_IG"/>
    <property type="match status" value="1"/>
</dbReference>
<organism evidence="4 5">
    <name type="scientific">Actinoplanes oblitus</name>
    <dbReference type="NCBI Taxonomy" id="3040509"/>
    <lineage>
        <taxon>Bacteria</taxon>
        <taxon>Bacillati</taxon>
        <taxon>Actinomycetota</taxon>
        <taxon>Actinomycetes</taxon>
        <taxon>Micromonosporales</taxon>
        <taxon>Micromonosporaceae</taxon>
        <taxon>Actinoplanes</taxon>
    </lineage>
</organism>
<dbReference type="InterPro" id="IPR032350">
    <property type="entry name" value="Nbr1_FW"/>
</dbReference>
<evidence type="ECO:0000259" key="3">
    <source>
        <dbReference type="Pfam" id="PF16158"/>
    </source>
</evidence>
<feature type="compositionally biased region" description="Basic and acidic residues" evidence="1">
    <location>
        <begin position="85"/>
        <end position="94"/>
    </location>
</feature>
<dbReference type="EMBL" id="CP126980">
    <property type="protein sequence ID" value="WIM95105.1"/>
    <property type="molecule type" value="Genomic_DNA"/>
</dbReference>
<feature type="region of interest" description="Disordered" evidence="1">
    <location>
        <begin position="85"/>
        <end position="129"/>
    </location>
</feature>
<keyword evidence="2" id="KW-1133">Transmembrane helix</keyword>
<proteinExistence type="predicted"/>
<feature type="compositionally biased region" description="Low complexity" evidence="1">
    <location>
        <begin position="184"/>
        <end position="202"/>
    </location>
</feature>
<feature type="transmembrane region" description="Helical" evidence="2">
    <location>
        <begin position="161"/>
        <end position="179"/>
    </location>
</feature>
<name>A0ABY8WDW7_9ACTN</name>
<gene>
    <name evidence="4" type="ORF">ACTOB_007176</name>
</gene>
<reference evidence="4 5" key="1">
    <citation type="submission" date="2023-06" db="EMBL/GenBank/DDBJ databases">
        <authorList>
            <person name="Yushchuk O."/>
            <person name="Binda E."/>
            <person name="Ruckert-Reed C."/>
            <person name="Fedorenko V."/>
            <person name="Kalinowski J."/>
            <person name="Marinelli F."/>
        </authorList>
    </citation>
    <scope>NUCLEOTIDE SEQUENCE [LARGE SCALE GENOMIC DNA]</scope>
    <source>
        <strain evidence="4 5">NRRL 3884</strain>
    </source>
</reference>
<evidence type="ECO:0000313" key="5">
    <source>
        <dbReference type="Proteomes" id="UP001240150"/>
    </source>
</evidence>
<feature type="domain" description="Nbr1 FW" evidence="3">
    <location>
        <begin position="218"/>
        <end position="309"/>
    </location>
</feature>
<dbReference type="Gene3D" id="2.60.40.10">
    <property type="entry name" value="Immunoglobulins"/>
    <property type="match status" value="1"/>
</dbReference>
<keyword evidence="2" id="KW-0472">Membrane</keyword>
<protein>
    <submittedName>
        <fullName evidence="4">NBR1-Ig-like domain-containing protein</fullName>
    </submittedName>
</protein>
<dbReference type="PANTHER" id="PTHR20930:SF0">
    <property type="entry name" value="PROTEIN ILRUN"/>
    <property type="match status" value="1"/>
</dbReference>
<dbReference type="InterPro" id="IPR013783">
    <property type="entry name" value="Ig-like_fold"/>
</dbReference>
<keyword evidence="2" id="KW-0812">Transmembrane</keyword>
<accession>A0ABY8WDW7</accession>
<dbReference type="CDD" id="cd14947">
    <property type="entry name" value="NBR1_like"/>
    <property type="match status" value="1"/>
</dbReference>